<proteinExistence type="predicted"/>
<dbReference type="CDD" id="cd00093">
    <property type="entry name" value="HTH_XRE"/>
    <property type="match status" value="1"/>
</dbReference>
<sequence length="81" mass="8992">MAQTPTTFEVDGTAICNKRMNAGMEVQQLADLVGITANYLRKVERGVRTRMRPGPYQALRAALNATEDELLAPHPDPPERK</sequence>
<dbReference type="SMART" id="SM00530">
    <property type="entry name" value="HTH_XRE"/>
    <property type="match status" value="1"/>
</dbReference>
<dbReference type="SUPFAM" id="SSF47413">
    <property type="entry name" value="lambda repressor-like DNA-binding domains"/>
    <property type="match status" value="1"/>
</dbReference>
<dbReference type="GO" id="GO:0003677">
    <property type="term" value="F:DNA binding"/>
    <property type="evidence" value="ECO:0007669"/>
    <property type="project" value="InterPro"/>
</dbReference>
<evidence type="ECO:0000313" key="3">
    <source>
        <dbReference type="Proteomes" id="UP000682308"/>
    </source>
</evidence>
<keyword evidence="3" id="KW-1185">Reference proteome</keyword>
<reference evidence="2 3" key="1">
    <citation type="submission" date="2021-04" db="EMBL/GenBank/DDBJ databases">
        <title>Characterization of the biosynthetic gene cluster of new lipopeptides with antitumor activity in the genome of the marine Streptomyces PHM034.</title>
        <authorList>
            <person name="Ceniceros A."/>
            <person name="Canedo L."/>
            <person name="Mendez C."/>
            <person name="Olano C."/>
            <person name="Schleissner C."/>
            <person name="Cuevas C."/>
            <person name="De La Calle F."/>
            <person name="Salas J.A."/>
        </authorList>
    </citation>
    <scope>NUCLEOTIDE SEQUENCE [LARGE SCALE GENOMIC DNA]</scope>
    <source>
        <strain evidence="2 3">PHM034</strain>
    </source>
</reference>
<evidence type="ECO:0000259" key="1">
    <source>
        <dbReference type="PROSITE" id="PS50943"/>
    </source>
</evidence>
<dbReference type="EMBL" id="JAGTPG010000001">
    <property type="protein sequence ID" value="MBR8638699.1"/>
    <property type="molecule type" value="Genomic_DNA"/>
</dbReference>
<comment type="caution">
    <text evidence="2">The sequence shown here is derived from an EMBL/GenBank/DDBJ whole genome shotgun (WGS) entry which is preliminary data.</text>
</comment>
<dbReference type="InterPro" id="IPR010982">
    <property type="entry name" value="Lambda_DNA-bd_dom_sf"/>
</dbReference>
<organism evidence="2 3">
    <name type="scientific">Streptomyces tuirus</name>
    <dbReference type="NCBI Taxonomy" id="68278"/>
    <lineage>
        <taxon>Bacteria</taxon>
        <taxon>Bacillati</taxon>
        <taxon>Actinomycetota</taxon>
        <taxon>Actinomycetes</taxon>
        <taxon>Kitasatosporales</taxon>
        <taxon>Streptomycetaceae</taxon>
        <taxon>Streptomyces</taxon>
    </lineage>
</organism>
<gene>
    <name evidence="2" type="ORF">KEF29_03640</name>
</gene>
<dbReference type="Proteomes" id="UP000682308">
    <property type="component" value="Unassembled WGS sequence"/>
</dbReference>
<dbReference type="AlphaFoldDB" id="A0A941J436"/>
<dbReference type="InterPro" id="IPR001387">
    <property type="entry name" value="Cro/C1-type_HTH"/>
</dbReference>
<accession>A0A941J436</accession>
<name>A0A941J436_9ACTN</name>
<dbReference type="Gene3D" id="1.10.260.40">
    <property type="entry name" value="lambda repressor-like DNA-binding domains"/>
    <property type="match status" value="1"/>
</dbReference>
<evidence type="ECO:0000313" key="2">
    <source>
        <dbReference type="EMBL" id="MBR8638699.1"/>
    </source>
</evidence>
<dbReference type="PROSITE" id="PS50943">
    <property type="entry name" value="HTH_CROC1"/>
    <property type="match status" value="1"/>
</dbReference>
<feature type="domain" description="HTH cro/C1-type" evidence="1">
    <location>
        <begin position="19"/>
        <end position="70"/>
    </location>
</feature>
<protein>
    <submittedName>
        <fullName evidence="2">Helix-turn-helix transcriptional regulator</fullName>
    </submittedName>
</protein>
<dbReference type="Pfam" id="PF13560">
    <property type="entry name" value="HTH_31"/>
    <property type="match status" value="1"/>
</dbReference>